<feature type="domain" description="Aminotransferase class I/classII large" evidence="7">
    <location>
        <begin position="28"/>
        <end position="391"/>
    </location>
</feature>
<dbReference type="GO" id="GO:0033585">
    <property type="term" value="P:L-phenylalanine biosynthetic process from chorismate via phenylpyruvate"/>
    <property type="evidence" value="ECO:0007669"/>
    <property type="project" value="TreeGrafter"/>
</dbReference>
<dbReference type="PANTHER" id="PTHR11879">
    <property type="entry name" value="ASPARTATE AMINOTRANSFERASE"/>
    <property type="match status" value="1"/>
</dbReference>
<dbReference type="KEGG" id="euz:DVS28_a1411"/>
<reference evidence="8 9" key="1">
    <citation type="submission" date="2018-09" db="EMBL/GenBank/DDBJ databases">
        <title>Complete genome sequence of Euzebya sp. DY32-46 isolated from seawater of Pacific Ocean.</title>
        <authorList>
            <person name="Xu L."/>
            <person name="Wu Y.-H."/>
            <person name="Xu X.-W."/>
        </authorList>
    </citation>
    <scope>NUCLEOTIDE SEQUENCE [LARGE SCALE GENOMIC DNA]</scope>
    <source>
        <strain evidence="8 9">DY32-46</strain>
    </source>
</reference>
<organism evidence="8 9">
    <name type="scientific">Euzebya pacifica</name>
    <dbReference type="NCBI Taxonomy" id="1608957"/>
    <lineage>
        <taxon>Bacteria</taxon>
        <taxon>Bacillati</taxon>
        <taxon>Actinomycetota</taxon>
        <taxon>Nitriliruptoria</taxon>
        <taxon>Euzebyales</taxon>
    </lineage>
</organism>
<dbReference type="NCBIfam" id="NF006719">
    <property type="entry name" value="PRK09257.1"/>
    <property type="match status" value="1"/>
</dbReference>
<dbReference type="AlphaFoldDB" id="A0A346XV63"/>
<dbReference type="GO" id="GO:0004069">
    <property type="term" value="F:L-aspartate:2-oxoglutarate aminotransferase activity"/>
    <property type="evidence" value="ECO:0007669"/>
    <property type="project" value="TreeGrafter"/>
</dbReference>
<keyword evidence="6" id="KW-0663">Pyridoxal phosphate</keyword>
<comment type="cofactor">
    <cofactor evidence="1">
        <name>pyridoxal 5'-phosphate</name>
        <dbReference type="ChEBI" id="CHEBI:597326"/>
    </cofactor>
</comment>
<dbReference type="OrthoDB" id="9766445at2"/>
<dbReference type="CDD" id="cd00609">
    <property type="entry name" value="AAT_like"/>
    <property type="match status" value="1"/>
</dbReference>
<comment type="subunit">
    <text evidence="3">Homodimer.</text>
</comment>
<dbReference type="RefSeq" id="WP_114594035.1">
    <property type="nucleotide sequence ID" value="NZ_CAXIBR010000050.1"/>
</dbReference>
<keyword evidence="9" id="KW-1185">Reference proteome</keyword>
<keyword evidence="4 8" id="KW-0032">Aminotransferase</keyword>
<name>A0A346XV63_9ACTN</name>
<dbReference type="GO" id="GO:0042802">
    <property type="term" value="F:identical protein binding"/>
    <property type="evidence" value="ECO:0007669"/>
    <property type="project" value="TreeGrafter"/>
</dbReference>
<gene>
    <name evidence="8" type="ORF">DVS28_a1411</name>
</gene>
<dbReference type="Gene3D" id="3.40.640.10">
    <property type="entry name" value="Type I PLP-dependent aspartate aminotransferase-like (Major domain)"/>
    <property type="match status" value="1"/>
</dbReference>
<evidence type="ECO:0000256" key="6">
    <source>
        <dbReference type="ARBA" id="ARBA00022898"/>
    </source>
</evidence>
<dbReference type="InterPro" id="IPR000796">
    <property type="entry name" value="Asp_trans"/>
</dbReference>
<comment type="similarity">
    <text evidence="2">Belongs to the class-I pyridoxal-phosphate-dependent aminotransferase family.</text>
</comment>
<protein>
    <submittedName>
        <fullName evidence="8">Aspartate aminotransferase</fullName>
    </submittedName>
</protein>
<dbReference type="InterPro" id="IPR004839">
    <property type="entry name" value="Aminotransferase_I/II_large"/>
</dbReference>
<dbReference type="GO" id="GO:0030170">
    <property type="term" value="F:pyridoxal phosphate binding"/>
    <property type="evidence" value="ECO:0007669"/>
    <property type="project" value="InterPro"/>
</dbReference>
<keyword evidence="5 8" id="KW-0808">Transferase</keyword>
<dbReference type="EMBL" id="CP031165">
    <property type="protein sequence ID" value="AXV06110.1"/>
    <property type="molecule type" value="Genomic_DNA"/>
</dbReference>
<dbReference type="InterPro" id="IPR015424">
    <property type="entry name" value="PyrdxlP-dep_Trfase"/>
</dbReference>
<dbReference type="InterPro" id="IPR015421">
    <property type="entry name" value="PyrdxlP-dep_Trfase_major"/>
</dbReference>
<evidence type="ECO:0000313" key="8">
    <source>
        <dbReference type="EMBL" id="AXV06110.1"/>
    </source>
</evidence>
<evidence type="ECO:0000256" key="4">
    <source>
        <dbReference type="ARBA" id="ARBA00022576"/>
    </source>
</evidence>
<evidence type="ECO:0000256" key="3">
    <source>
        <dbReference type="ARBA" id="ARBA00011738"/>
    </source>
</evidence>
<dbReference type="Proteomes" id="UP000264006">
    <property type="component" value="Chromosome"/>
</dbReference>
<evidence type="ECO:0000313" key="9">
    <source>
        <dbReference type="Proteomes" id="UP000264006"/>
    </source>
</evidence>
<evidence type="ECO:0000256" key="5">
    <source>
        <dbReference type="ARBA" id="ARBA00022679"/>
    </source>
</evidence>
<sequence length="396" mass="42466">MLDALQPLPPDPILGTTVACRNDPNPLKVDLGVGVYKDDNGTTPIFRSVLQAEQRVLADQATKAYVSPPGDARFISGITRELFGADHAVVTGARVGAVQAPGGSGALRLGAGLLLRAKGDTQLWVPAPTWGNHIPLMGAAGLDMQQYPYYDKQTHVIEFEAMVDTLKQRGPGDVVLLHGCCHNPCGADLTREQWDTIGDLAEERGFTPYVDFAYHGLAEGMDADAYGVRMLADRLPELLVAYSASKNFGLYRERTGLALTITATADGASTATSQMANIARELYSMPPAHGASIVGEILDDEVLTADWKAEVGQMRERINGLRAMLSEHLRTATDSTDFDYIAGERGMFSFLGLSPEQVTALQNDHSVYPIPSSRVNIAGVTEENVARVAAGIAAVR</sequence>
<dbReference type="SUPFAM" id="SSF53383">
    <property type="entry name" value="PLP-dependent transferases"/>
    <property type="match status" value="1"/>
</dbReference>
<evidence type="ECO:0000256" key="2">
    <source>
        <dbReference type="ARBA" id="ARBA00007441"/>
    </source>
</evidence>
<dbReference type="PANTHER" id="PTHR11879:SF22">
    <property type="entry name" value="ASPARTATE AMINOTRANSFERASE, MITOCHONDRIAL"/>
    <property type="match status" value="1"/>
</dbReference>
<accession>A0A346XV63</accession>
<dbReference type="GO" id="GO:0005829">
    <property type="term" value="C:cytosol"/>
    <property type="evidence" value="ECO:0007669"/>
    <property type="project" value="TreeGrafter"/>
</dbReference>
<dbReference type="Pfam" id="PF00155">
    <property type="entry name" value="Aminotran_1_2"/>
    <property type="match status" value="1"/>
</dbReference>
<evidence type="ECO:0000259" key="7">
    <source>
        <dbReference type="Pfam" id="PF00155"/>
    </source>
</evidence>
<evidence type="ECO:0000256" key="1">
    <source>
        <dbReference type="ARBA" id="ARBA00001933"/>
    </source>
</evidence>
<dbReference type="InterPro" id="IPR015422">
    <property type="entry name" value="PyrdxlP-dep_Trfase_small"/>
</dbReference>
<dbReference type="GO" id="GO:0004838">
    <property type="term" value="F:L-tyrosine-2-oxoglutarate transaminase activity"/>
    <property type="evidence" value="ECO:0007669"/>
    <property type="project" value="TreeGrafter"/>
</dbReference>
<dbReference type="PRINTS" id="PR00799">
    <property type="entry name" value="TRANSAMINASE"/>
</dbReference>
<dbReference type="Gene3D" id="3.90.1150.10">
    <property type="entry name" value="Aspartate Aminotransferase, domain 1"/>
    <property type="match status" value="1"/>
</dbReference>
<proteinExistence type="inferred from homology"/>